<dbReference type="Proteomes" id="UP001328107">
    <property type="component" value="Unassembled WGS sequence"/>
</dbReference>
<protein>
    <submittedName>
        <fullName evidence="2">Uncharacterized protein</fullName>
    </submittedName>
</protein>
<accession>A0AAN5I943</accession>
<feature type="non-terminal residue" evidence="2">
    <location>
        <position position="1"/>
    </location>
</feature>
<proteinExistence type="predicted"/>
<dbReference type="EMBL" id="BTRK01000005">
    <property type="protein sequence ID" value="GMR55680.1"/>
    <property type="molecule type" value="Genomic_DNA"/>
</dbReference>
<sequence>SADAPMRGSTAAASRRSEGKGKTAGMLSPAQEPPKEPPKTGTFEQIAAKEPRFDAQPEKPVLKKPSAPSRIRSNGESIVKRRRKQSDSSTDCSSGDSSCEEEEQREEEEDEDEE</sequence>
<feature type="compositionally biased region" description="Low complexity" evidence="1">
    <location>
        <begin position="87"/>
        <end position="97"/>
    </location>
</feature>
<feature type="non-terminal residue" evidence="2">
    <location>
        <position position="114"/>
    </location>
</feature>
<keyword evidence="3" id="KW-1185">Reference proteome</keyword>
<feature type="compositionally biased region" description="Acidic residues" evidence="1">
    <location>
        <begin position="98"/>
        <end position="114"/>
    </location>
</feature>
<reference evidence="3" key="1">
    <citation type="submission" date="2022-10" db="EMBL/GenBank/DDBJ databases">
        <title>Genome assembly of Pristionchus species.</title>
        <authorList>
            <person name="Yoshida K."/>
            <person name="Sommer R.J."/>
        </authorList>
    </citation>
    <scope>NUCLEOTIDE SEQUENCE [LARGE SCALE GENOMIC DNA]</scope>
    <source>
        <strain evidence="3">RS5460</strain>
    </source>
</reference>
<organism evidence="2 3">
    <name type="scientific">Pristionchus mayeri</name>
    <dbReference type="NCBI Taxonomy" id="1317129"/>
    <lineage>
        <taxon>Eukaryota</taxon>
        <taxon>Metazoa</taxon>
        <taxon>Ecdysozoa</taxon>
        <taxon>Nematoda</taxon>
        <taxon>Chromadorea</taxon>
        <taxon>Rhabditida</taxon>
        <taxon>Rhabditina</taxon>
        <taxon>Diplogasteromorpha</taxon>
        <taxon>Diplogasteroidea</taxon>
        <taxon>Neodiplogasteridae</taxon>
        <taxon>Pristionchus</taxon>
    </lineage>
</organism>
<evidence type="ECO:0000313" key="2">
    <source>
        <dbReference type="EMBL" id="GMR55680.1"/>
    </source>
</evidence>
<evidence type="ECO:0000256" key="1">
    <source>
        <dbReference type="SAM" id="MobiDB-lite"/>
    </source>
</evidence>
<name>A0AAN5I943_9BILA</name>
<feature type="region of interest" description="Disordered" evidence="1">
    <location>
        <begin position="1"/>
        <end position="114"/>
    </location>
</feature>
<gene>
    <name evidence="2" type="ORF">PMAYCL1PPCAC_25875</name>
</gene>
<evidence type="ECO:0000313" key="3">
    <source>
        <dbReference type="Proteomes" id="UP001328107"/>
    </source>
</evidence>
<comment type="caution">
    <text evidence="2">The sequence shown here is derived from an EMBL/GenBank/DDBJ whole genome shotgun (WGS) entry which is preliminary data.</text>
</comment>
<dbReference type="AlphaFoldDB" id="A0AAN5I943"/>
<feature type="compositionally biased region" description="Basic and acidic residues" evidence="1">
    <location>
        <begin position="47"/>
        <end position="61"/>
    </location>
</feature>